<dbReference type="InterPro" id="IPR023827">
    <property type="entry name" value="Peptidase_S8_Asp-AS"/>
</dbReference>
<dbReference type="PRINTS" id="PR00723">
    <property type="entry name" value="SUBTILISIN"/>
</dbReference>
<sequence>MTFQPKRVLLGMTLAASTAFSALSVPAVSAAPIAMPDVADLTFPVIVVFQDQTPFHQNLRNAHADERAAAAPDAWNYLDAGVLGTVQRLESLHHFKARHVFSHAAKGFAVELTQQQIDALRAEPTVATIEPDLPVKIDAQSLPWGVDRVEADRSFTLAGNGSGAVGNVNVYVIDTGIAAHRDLNLVRHLDFIDTNNTDCNGHGTHVAGTIGAMDNTVDVVGVAPGVPLTALKVLDCSGNGTSSGILKAIDWVTANAARPAVVNMSLGGSASQTLDDAVRRSVSANIVYAVAAGNSGVDACTVSPARAGLAGNGLDNGIVTTAAIDSANAEPSWSNYGKCVSVWAPGVGIVSTYTGNGMASMSGTSMASPHVAGAAALYLSRNPSASPAQTEYAIRTNALPTGTSSKDGRGINLLQVNRF</sequence>
<dbReference type="InterPro" id="IPR034193">
    <property type="entry name" value="PCSK9_ProteinaseK-like"/>
</dbReference>
<evidence type="ECO:0000256" key="7">
    <source>
        <dbReference type="SAM" id="SignalP"/>
    </source>
</evidence>
<dbReference type="InterPro" id="IPR037045">
    <property type="entry name" value="S8pro/Inhibitor_I9_sf"/>
</dbReference>
<comment type="similarity">
    <text evidence="1 5 6">Belongs to the peptidase S8 family.</text>
</comment>
<evidence type="ECO:0000256" key="5">
    <source>
        <dbReference type="PROSITE-ProRule" id="PRU01240"/>
    </source>
</evidence>
<keyword evidence="4 5" id="KW-0720">Serine protease</keyword>
<dbReference type="GO" id="GO:0006508">
    <property type="term" value="P:proteolysis"/>
    <property type="evidence" value="ECO:0007669"/>
    <property type="project" value="UniProtKB-KW"/>
</dbReference>
<dbReference type="GO" id="GO:0005615">
    <property type="term" value="C:extracellular space"/>
    <property type="evidence" value="ECO:0007669"/>
    <property type="project" value="TreeGrafter"/>
</dbReference>
<feature type="domain" description="Inhibitor I9" evidence="9">
    <location>
        <begin position="46"/>
        <end position="137"/>
    </location>
</feature>
<evidence type="ECO:0000313" key="11">
    <source>
        <dbReference type="Proteomes" id="UP000482155"/>
    </source>
</evidence>
<gene>
    <name evidence="10" type="ORF">G3574_23530</name>
</gene>
<feature type="chain" id="PRO_5025551797" evidence="7">
    <location>
        <begin position="31"/>
        <end position="419"/>
    </location>
</feature>
<evidence type="ECO:0000259" key="9">
    <source>
        <dbReference type="Pfam" id="PF05922"/>
    </source>
</evidence>
<dbReference type="InterPro" id="IPR050131">
    <property type="entry name" value="Peptidase_S8_subtilisin-like"/>
</dbReference>
<dbReference type="CDD" id="cd04077">
    <property type="entry name" value="Peptidases_S8_PCSK9_ProteinaseK_like"/>
    <property type="match status" value="1"/>
</dbReference>
<evidence type="ECO:0000256" key="6">
    <source>
        <dbReference type="RuleBase" id="RU003355"/>
    </source>
</evidence>
<keyword evidence="2 5" id="KW-0645">Protease</keyword>
<dbReference type="InterPro" id="IPR000209">
    <property type="entry name" value="Peptidase_S8/S53_dom"/>
</dbReference>
<protein>
    <submittedName>
        <fullName evidence="10">S8 family peptidase</fullName>
    </submittedName>
</protein>
<dbReference type="EMBL" id="JAAIVB010000078">
    <property type="protein sequence ID" value="NEX64066.1"/>
    <property type="molecule type" value="Genomic_DNA"/>
</dbReference>
<dbReference type="InterPro" id="IPR036852">
    <property type="entry name" value="Peptidase_S8/S53_dom_sf"/>
</dbReference>
<keyword evidence="7" id="KW-0732">Signal</keyword>
<reference evidence="10 11" key="1">
    <citation type="submission" date="2020-02" db="EMBL/GenBank/DDBJ databases">
        <authorList>
            <person name="Kim M.K."/>
        </authorList>
    </citation>
    <scope>NUCLEOTIDE SEQUENCE [LARGE SCALE GENOMIC DNA]</scope>
    <source>
        <strain evidence="10 11">17J57-3</strain>
    </source>
</reference>
<feature type="active site" description="Charge relay system" evidence="5">
    <location>
        <position position="365"/>
    </location>
</feature>
<dbReference type="RefSeq" id="WP_163967987.1">
    <property type="nucleotide sequence ID" value="NZ_JAAIVB010000078.1"/>
</dbReference>
<feature type="active site" description="Charge relay system" evidence="5">
    <location>
        <position position="174"/>
    </location>
</feature>
<dbReference type="Gene3D" id="3.40.50.200">
    <property type="entry name" value="Peptidase S8/S53 domain"/>
    <property type="match status" value="1"/>
</dbReference>
<dbReference type="InterPro" id="IPR015500">
    <property type="entry name" value="Peptidase_S8_subtilisin-rel"/>
</dbReference>
<keyword evidence="11" id="KW-1185">Reference proteome</keyword>
<dbReference type="PROSITE" id="PS51892">
    <property type="entry name" value="SUBTILASE"/>
    <property type="match status" value="1"/>
</dbReference>
<feature type="domain" description="Peptidase S8/S53" evidence="8">
    <location>
        <begin position="168"/>
        <end position="408"/>
    </location>
</feature>
<dbReference type="SUPFAM" id="SSF52743">
    <property type="entry name" value="Subtilisin-like"/>
    <property type="match status" value="1"/>
</dbReference>
<evidence type="ECO:0000256" key="2">
    <source>
        <dbReference type="ARBA" id="ARBA00022670"/>
    </source>
</evidence>
<dbReference type="PANTHER" id="PTHR43806">
    <property type="entry name" value="PEPTIDASE S8"/>
    <property type="match status" value="1"/>
</dbReference>
<dbReference type="GO" id="GO:0004252">
    <property type="term" value="F:serine-type endopeptidase activity"/>
    <property type="evidence" value="ECO:0007669"/>
    <property type="project" value="UniProtKB-UniRule"/>
</dbReference>
<accession>A0A6B3SXX8</accession>
<keyword evidence="3 5" id="KW-0378">Hydrolase</keyword>
<dbReference type="Pfam" id="PF05922">
    <property type="entry name" value="Inhibitor_I9"/>
    <property type="match status" value="1"/>
</dbReference>
<evidence type="ECO:0000256" key="1">
    <source>
        <dbReference type="ARBA" id="ARBA00011073"/>
    </source>
</evidence>
<dbReference type="Gene3D" id="3.30.70.80">
    <property type="entry name" value="Peptidase S8 propeptide/proteinase inhibitor I9"/>
    <property type="match status" value="1"/>
</dbReference>
<dbReference type="Pfam" id="PF00082">
    <property type="entry name" value="Peptidase_S8"/>
    <property type="match status" value="1"/>
</dbReference>
<dbReference type="InterPro" id="IPR010259">
    <property type="entry name" value="S8pro/Inhibitor_I9"/>
</dbReference>
<name>A0A6B3SXX8_9BURK</name>
<evidence type="ECO:0000256" key="3">
    <source>
        <dbReference type="ARBA" id="ARBA00022801"/>
    </source>
</evidence>
<evidence type="ECO:0000259" key="8">
    <source>
        <dbReference type="Pfam" id="PF00082"/>
    </source>
</evidence>
<dbReference type="Proteomes" id="UP000482155">
    <property type="component" value="Unassembled WGS sequence"/>
</dbReference>
<dbReference type="PANTHER" id="PTHR43806:SF11">
    <property type="entry name" value="CEREVISIN-RELATED"/>
    <property type="match status" value="1"/>
</dbReference>
<proteinExistence type="inferred from homology"/>
<feature type="signal peptide" evidence="7">
    <location>
        <begin position="1"/>
        <end position="30"/>
    </location>
</feature>
<comment type="caution">
    <text evidence="10">The sequence shown here is derived from an EMBL/GenBank/DDBJ whole genome shotgun (WGS) entry which is preliminary data.</text>
</comment>
<dbReference type="InterPro" id="IPR022398">
    <property type="entry name" value="Peptidase_S8_His-AS"/>
</dbReference>
<dbReference type="AlphaFoldDB" id="A0A6B3SXX8"/>
<dbReference type="PROSITE" id="PS00137">
    <property type="entry name" value="SUBTILASE_HIS"/>
    <property type="match status" value="1"/>
</dbReference>
<evidence type="ECO:0000313" key="10">
    <source>
        <dbReference type="EMBL" id="NEX64066.1"/>
    </source>
</evidence>
<feature type="active site" description="Charge relay system" evidence="5">
    <location>
        <position position="202"/>
    </location>
</feature>
<organism evidence="10 11">
    <name type="scientific">Noviherbaspirillum galbum</name>
    <dbReference type="NCBI Taxonomy" id="2709383"/>
    <lineage>
        <taxon>Bacteria</taxon>
        <taxon>Pseudomonadati</taxon>
        <taxon>Pseudomonadota</taxon>
        <taxon>Betaproteobacteria</taxon>
        <taxon>Burkholderiales</taxon>
        <taxon>Oxalobacteraceae</taxon>
        <taxon>Noviherbaspirillum</taxon>
    </lineage>
</organism>
<dbReference type="InterPro" id="IPR023828">
    <property type="entry name" value="Peptidase_S8_Ser-AS"/>
</dbReference>
<dbReference type="PROSITE" id="PS00138">
    <property type="entry name" value="SUBTILASE_SER"/>
    <property type="match status" value="1"/>
</dbReference>
<dbReference type="PROSITE" id="PS00136">
    <property type="entry name" value="SUBTILASE_ASP"/>
    <property type="match status" value="1"/>
</dbReference>
<dbReference type="SUPFAM" id="SSF54897">
    <property type="entry name" value="Protease propeptides/inhibitors"/>
    <property type="match status" value="1"/>
</dbReference>
<evidence type="ECO:0000256" key="4">
    <source>
        <dbReference type="ARBA" id="ARBA00022825"/>
    </source>
</evidence>